<organism evidence="2 3">
    <name type="scientific">Stephania japonica</name>
    <dbReference type="NCBI Taxonomy" id="461633"/>
    <lineage>
        <taxon>Eukaryota</taxon>
        <taxon>Viridiplantae</taxon>
        <taxon>Streptophyta</taxon>
        <taxon>Embryophyta</taxon>
        <taxon>Tracheophyta</taxon>
        <taxon>Spermatophyta</taxon>
        <taxon>Magnoliopsida</taxon>
        <taxon>Ranunculales</taxon>
        <taxon>Menispermaceae</taxon>
        <taxon>Menispermoideae</taxon>
        <taxon>Cissampelideae</taxon>
        <taxon>Stephania</taxon>
    </lineage>
</organism>
<keyword evidence="1" id="KW-0812">Transmembrane</keyword>
<keyword evidence="1" id="KW-1133">Transmembrane helix</keyword>
<dbReference type="PANTHER" id="PTHR33429">
    <property type="entry name" value="OS02G0708000 PROTEIN-RELATED"/>
    <property type="match status" value="1"/>
</dbReference>
<evidence type="ECO:0000313" key="3">
    <source>
        <dbReference type="Proteomes" id="UP001417504"/>
    </source>
</evidence>
<sequence length="156" mass="17010">MSAFHDYPLNLNNRNSQCAVLLVKEHYRHHHTLSMFMFMFMFMFMGLLGVVASLVDAEPQPSPPLLVVSSPTTPTPCRSTHRSIETLVVVIAVITIVGVIAGIIARICGGRHFGGSGEHDIEGWVERRCRSCIDGGVLTAPPPEASKPATTEEAKK</sequence>
<gene>
    <name evidence="2" type="ORF">Sjap_002359</name>
</gene>
<evidence type="ECO:0000313" key="2">
    <source>
        <dbReference type="EMBL" id="KAK9154879.1"/>
    </source>
</evidence>
<evidence type="ECO:0000256" key="1">
    <source>
        <dbReference type="SAM" id="Phobius"/>
    </source>
</evidence>
<comment type="caution">
    <text evidence="2">The sequence shown here is derived from an EMBL/GenBank/DDBJ whole genome shotgun (WGS) entry which is preliminary data.</text>
</comment>
<keyword evidence="1" id="KW-0472">Membrane</keyword>
<reference evidence="2 3" key="1">
    <citation type="submission" date="2024-01" db="EMBL/GenBank/DDBJ databases">
        <title>Genome assemblies of Stephania.</title>
        <authorList>
            <person name="Yang L."/>
        </authorList>
    </citation>
    <scope>NUCLEOTIDE SEQUENCE [LARGE SCALE GENOMIC DNA]</scope>
    <source>
        <strain evidence="2">QJT</strain>
        <tissue evidence="2">Leaf</tissue>
    </source>
</reference>
<feature type="transmembrane region" description="Helical" evidence="1">
    <location>
        <begin position="86"/>
        <end position="105"/>
    </location>
</feature>
<feature type="transmembrane region" description="Helical" evidence="1">
    <location>
        <begin position="33"/>
        <end position="55"/>
    </location>
</feature>
<dbReference type="Proteomes" id="UP001417504">
    <property type="component" value="Unassembled WGS sequence"/>
</dbReference>
<dbReference type="EMBL" id="JBBNAE010000001">
    <property type="protein sequence ID" value="KAK9154879.1"/>
    <property type="molecule type" value="Genomic_DNA"/>
</dbReference>
<protein>
    <recommendedName>
        <fullName evidence="4">Transmembrane protein</fullName>
    </recommendedName>
</protein>
<proteinExistence type="predicted"/>
<evidence type="ECO:0008006" key="4">
    <source>
        <dbReference type="Google" id="ProtNLM"/>
    </source>
</evidence>
<accession>A0AAP0KNI5</accession>
<dbReference type="PANTHER" id="PTHR33429:SF19">
    <property type="entry name" value="FISSION REGULATOR-LIKE PROTEIN"/>
    <property type="match status" value="1"/>
</dbReference>
<dbReference type="AlphaFoldDB" id="A0AAP0KNI5"/>
<keyword evidence="3" id="KW-1185">Reference proteome</keyword>
<name>A0AAP0KNI5_9MAGN</name>